<reference evidence="2 3" key="1">
    <citation type="submission" date="2020-08" db="EMBL/GenBank/DDBJ databases">
        <authorList>
            <person name="Koutsovoulos G."/>
            <person name="Danchin GJ E."/>
        </authorList>
    </citation>
    <scope>NUCLEOTIDE SEQUENCE [LARGE SCALE GENOMIC DNA]</scope>
</reference>
<evidence type="ECO:0000313" key="3">
    <source>
        <dbReference type="Proteomes" id="UP000580250"/>
    </source>
</evidence>
<protein>
    <submittedName>
        <fullName evidence="2">Uncharacterized protein</fullName>
    </submittedName>
</protein>
<dbReference type="AlphaFoldDB" id="A0A6V7TNR0"/>
<feature type="chain" id="PRO_5027846569" evidence="1">
    <location>
        <begin position="19"/>
        <end position="99"/>
    </location>
</feature>
<comment type="caution">
    <text evidence="2">The sequence shown here is derived from an EMBL/GenBank/DDBJ whole genome shotgun (WGS) entry which is preliminary data.</text>
</comment>
<feature type="signal peptide" evidence="1">
    <location>
        <begin position="1"/>
        <end position="18"/>
    </location>
</feature>
<sequence>MAFLACVCMIFIFWHAKIQNFTPPMMEFFKYMGGGMIIKGNFSACLPKLKNINIMPRPHNWNPNYIIRSHLLFSLITRYPSNALNLFKLFLGSEFDLLT</sequence>
<proteinExistence type="predicted"/>
<dbReference type="EMBL" id="CAJEWN010000008">
    <property type="protein sequence ID" value="CAD2129369.1"/>
    <property type="molecule type" value="Genomic_DNA"/>
</dbReference>
<keyword evidence="1" id="KW-0732">Signal</keyword>
<organism evidence="2 3">
    <name type="scientific">Meloidogyne enterolobii</name>
    <name type="common">Root-knot nematode worm</name>
    <name type="synonym">Meloidogyne mayaguensis</name>
    <dbReference type="NCBI Taxonomy" id="390850"/>
    <lineage>
        <taxon>Eukaryota</taxon>
        <taxon>Metazoa</taxon>
        <taxon>Ecdysozoa</taxon>
        <taxon>Nematoda</taxon>
        <taxon>Chromadorea</taxon>
        <taxon>Rhabditida</taxon>
        <taxon>Tylenchina</taxon>
        <taxon>Tylenchomorpha</taxon>
        <taxon>Tylenchoidea</taxon>
        <taxon>Meloidogynidae</taxon>
        <taxon>Meloidogyninae</taxon>
        <taxon>Meloidogyne</taxon>
    </lineage>
</organism>
<name>A0A6V7TNR0_MELEN</name>
<evidence type="ECO:0000313" key="2">
    <source>
        <dbReference type="EMBL" id="CAD2129369.1"/>
    </source>
</evidence>
<gene>
    <name evidence="2" type="ORF">MENT_LOCUS2571</name>
</gene>
<accession>A0A6V7TNR0</accession>
<evidence type="ECO:0000256" key="1">
    <source>
        <dbReference type="SAM" id="SignalP"/>
    </source>
</evidence>
<dbReference type="Proteomes" id="UP000580250">
    <property type="component" value="Unassembled WGS sequence"/>
</dbReference>